<dbReference type="CDD" id="cd09601">
    <property type="entry name" value="M1_APN-Q_like"/>
    <property type="match status" value="1"/>
</dbReference>
<keyword evidence="6 12" id="KW-0378">Hydrolase</keyword>
<dbReference type="InterPro" id="IPR050344">
    <property type="entry name" value="Peptidase_M1_aminopeptidases"/>
</dbReference>
<keyword evidence="4" id="KW-0645">Protease</keyword>
<dbReference type="PANTHER" id="PTHR11533:SF174">
    <property type="entry name" value="PUROMYCIN-SENSITIVE AMINOPEPTIDASE-RELATED"/>
    <property type="match status" value="1"/>
</dbReference>
<organism evidence="12">
    <name type="scientific">hydrothermal vent metagenome</name>
    <dbReference type="NCBI Taxonomy" id="652676"/>
    <lineage>
        <taxon>unclassified sequences</taxon>
        <taxon>metagenomes</taxon>
        <taxon>ecological metagenomes</taxon>
    </lineage>
</organism>
<dbReference type="SUPFAM" id="SSF63737">
    <property type="entry name" value="Leukotriene A4 hydrolase N-terminal domain"/>
    <property type="match status" value="1"/>
</dbReference>
<dbReference type="Gene3D" id="2.60.40.1730">
    <property type="entry name" value="tricorn interacting facor f3 domain"/>
    <property type="match status" value="1"/>
</dbReference>
<keyword evidence="8" id="KW-0482">Metalloprotease</keyword>
<evidence type="ECO:0000259" key="11">
    <source>
        <dbReference type="Pfam" id="PF17900"/>
    </source>
</evidence>
<dbReference type="InterPro" id="IPR014782">
    <property type="entry name" value="Peptidase_M1_dom"/>
</dbReference>
<dbReference type="GO" id="GO:0008270">
    <property type="term" value="F:zinc ion binding"/>
    <property type="evidence" value="ECO:0007669"/>
    <property type="project" value="InterPro"/>
</dbReference>
<keyword evidence="3 12" id="KW-0031">Aminopeptidase</keyword>
<dbReference type="GO" id="GO:0042277">
    <property type="term" value="F:peptide binding"/>
    <property type="evidence" value="ECO:0007669"/>
    <property type="project" value="TreeGrafter"/>
</dbReference>
<name>A0A3B0RB27_9ZZZZ</name>
<evidence type="ECO:0000256" key="7">
    <source>
        <dbReference type="ARBA" id="ARBA00022833"/>
    </source>
</evidence>
<dbReference type="PRINTS" id="PR00756">
    <property type="entry name" value="ALADIPTASE"/>
</dbReference>
<dbReference type="FunFam" id="2.60.40.1730:FF:000002">
    <property type="entry name" value="Aminopeptidase"/>
    <property type="match status" value="1"/>
</dbReference>
<keyword evidence="7" id="KW-0862">Zinc</keyword>
<protein>
    <submittedName>
        <fullName evidence="12">Membrane alanine aminopeptidase N</fullName>
        <ecNumber evidence="12">3.4.11.2</ecNumber>
    </submittedName>
</protein>
<dbReference type="InterPro" id="IPR034016">
    <property type="entry name" value="M1_APN-typ"/>
</dbReference>
<comment type="cofactor">
    <cofactor evidence="1">
        <name>Zn(2+)</name>
        <dbReference type="ChEBI" id="CHEBI:29105"/>
    </cofactor>
</comment>
<dbReference type="GO" id="GO:0005737">
    <property type="term" value="C:cytoplasm"/>
    <property type="evidence" value="ECO:0007669"/>
    <property type="project" value="TreeGrafter"/>
</dbReference>
<dbReference type="GO" id="GO:0016020">
    <property type="term" value="C:membrane"/>
    <property type="evidence" value="ECO:0007669"/>
    <property type="project" value="TreeGrafter"/>
</dbReference>
<dbReference type="Gene3D" id="1.25.50.20">
    <property type="match status" value="1"/>
</dbReference>
<feature type="domain" description="Aminopeptidase N-like N-terminal" evidence="11">
    <location>
        <begin position="15"/>
        <end position="196"/>
    </location>
</feature>
<keyword evidence="5" id="KW-0479">Metal-binding</keyword>
<dbReference type="InterPro" id="IPR045357">
    <property type="entry name" value="Aminopeptidase_N-like_N"/>
</dbReference>
<dbReference type="Pfam" id="PF01433">
    <property type="entry name" value="Peptidase_M1"/>
    <property type="match status" value="1"/>
</dbReference>
<dbReference type="Pfam" id="PF11838">
    <property type="entry name" value="ERAP1_C"/>
    <property type="match status" value="1"/>
</dbReference>
<dbReference type="Pfam" id="PF17900">
    <property type="entry name" value="Peptidase_M1_N"/>
    <property type="match status" value="1"/>
</dbReference>
<gene>
    <name evidence="12" type="ORF">MNBD_ACTINO01-945</name>
</gene>
<evidence type="ECO:0000259" key="10">
    <source>
        <dbReference type="Pfam" id="PF11838"/>
    </source>
</evidence>
<dbReference type="GO" id="GO:0070006">
    <property type="term" value="F:metalloaminopeptidase activity"/>
    <property type="evidence" value="ECO:0007669"/>
    <property type="project" value="TreeGrafter"/>
</dbReference>
<accession>A0A3B0RB27</accession>
<dbReference type="GO" id="GO:0005615">
    <property type="term" value="C:extracellular space"/>
    <property type="evidence" value="ECO:0007669"/>
    <property type="project" value="TreeGrafter"/>
</dbReference>
<dbReference type="InterPro" id="IPR001930">
    <property type="entry name" value="Peptidase_M1"/>
</dbReference>
<evidence type="ECO:0000256" key="8">
    <source>
        <dbReference type="ARBA" id="ARBA00023049"/>
    </source>
</evidence>
<reference evidence="12" key="1">
    <citation type="submission" date="2018-06" db="EMBL/GenBank/DDBJ databases">
        <authorList>
            <person name="Zhirakovskaya E."/>
        </authorList>
    </citation>
    <scope>NUCLEOTIDE SEQUENCE</scope>
</reference>
<evidence type="ECO:0000256" key="1">
    <source>
        <dbReference type="ARBA" id="ARBA00001947"/>
    </source>
</evidence>
<feature type="domain" description="ERAP1-like C-terminal" evidence="10">
    <location>
        <begin position="512"/>
        <end position="814"/>
    </location>
</feature>
<dbReference type="InterPro" id="IPR024571">
    <property type="entry name" value="ERAP1-like_C_dom"/>
</dbReference>
<evidence type="ECO:0000256" key="2">
    <source>
        <dbReference type="ARBA" id="ARBA00010136"/>
    </source>
</evidence>
<comment type="similarity">
    <text evidence="2">Belongs to the peptidase M1 family.</text>
</comment>
<evidence type="ECO:0000256" key="3">
    <source>
        <dbReference type="ARBA" id="ARBA00022438"/>
    </source>
</evidence>
<dbReference type="SUPFAM" id="SSF55486">
    <property type="entry name" value="Metalloproteases ('zincins'), catalytic domain"/>
    <property type="match status" value="1"/>
</dbReference>
<evidence type="ECO:0000259" key="9">
    <source>
        <dbReference type="Pfam" id="PF01433"/>
    </source>
</evidence>
<dbReference type="InterPro" id="IPR027268">
    <property type="entry name" value="Peptidase_M4/M1_CTD_sf"/>
</dbReference>
<feature type="domain" description="Peptidase M1 membrane alanine aminopeptidase" evidence="9">
    <location>
        <begin position="231"/>
        <end position="447"/>
    </location>
</feature>
<evidence type="ECO:0000256" key="4">
    <source>
        <dbReference type="ARBA" id="ARBA00022670"/>
    </source>
</evidence>
<sequence length="836" mass="91320">MASEADYRLPRTVIPSHYEITIEPDLDAATFSGLVVIDVDVTDPVTEIVLNTIELDILSAKVVSGDSTFTPQVSLDGDAQRLTLTVGDTVAPGPAKLSIAFTGILNDKLHGFYRSTYTTPDGESKTIATTQFEATDARRAFPCWDEPDLKATYAIHLIVDPDLMAVSNAAEVARTETASGKVEVSFARTMKMSTYLVAFIVGDLEATDPIDVDGTPLRIIVAPDSMHLTPFALEMGAHALGYFSSYYGIPYPGDKLDMIAIPDFAWGAMENLGCITYRETALLLDESTATNDEKIRVADVIAHEIAHMWFGDLVTMKWWNGIWLNEAFATFAEVKCVDAFDPAWDRWLSFSASRSASQQTDALASTRSIEVEVASPEEANAMFDVLTYQKGSSVLRMLEQYLGEEVFRAGVTRYLEAHAYANTETADLWDALETESGEPVGEIMDTWIFQGGYPRISVTRSGDDIVLSQEQFRLLEPGDGSWKVPVLYRTPSGDGRVLVEEEPAVIEGAESIVVNAGGEGFYRVAYGDELRPVILDGLTELPAIERFAVVSDAVANMLKGDLSGAEYLSLAAMLSDENDKDVWSVALSGISELDRVISEDGRPALEDYVTGLVSGKAGELGWRSVDGESDRTRSMRNLLLKALGNLGEDAETIDTARSIYAADDAPDAEIADAALGIVAAHGDAGTFAELIAKSDDAPTPQLKVKYLRAATQVADPDSARKLFAMVLDGDVRSQDSYWVLALLVGHRHNGPLIWNLITENWEATLASMPPQNGRRLLDLIHFRSEPDVAASIREWFVDHTITGGETYTRQQLELLQVRVGLRSRESHALAQALRDV</sequence>
<dbReference type="GO" id="GO:0016285">
    <property type="term" value="F:alanyl aminopeptidase activity"/>
    <property type="evidence" value="ECO:0007669"/>
    <property type="project" value="UniProtKB-EC"/>
</dbReference>
<dbReference type="PANTHER" id="PTHR11533">
    <property type="entry name" value="PROTEASE M1 ZINC METALLOPROTEASE"/>
    <property type="match status" value="1"/>
</dbReference>
<dbReference type="AlphaFoldDB" id="A0A3B0RB27"/>
<dbReference type="InterPro" id="IPR042097">
    <property type="entry name" value="Aminopeptidase_N-like_N_sf"/>
</dbReference>
<dbReference type="FunFam" id="1.10.390.10:FF:000001">
    <property type="entry name" value="Aminopeptidase"/>
    <property type="match status" value="1"/>
</dbReference>
<dbReference type="EC" id="3.4.11.2" evidence="12"/>
<evidence type="ECO:0000313" key="12">
    <source>
        <dbReference type="EMBL" id="VAV89261.1"/>
    </source>
</evidence>
<dbReference type="GO" id="GO:0006508">
    <property type="term" value="P:proteolysis"/>
    <property type="evidence" value="ECO:0007669"/>
    <property type="project" value="UniProtKB-KW"/>
</dbReference>
<proteinExistence type="inferred from homology"/>
<dbReference type="Gene3D" id="1.10.390.10">
    <property type="entry name" value="Neutral Protease Domain 2"/>
    <property type="match status" value="1"/>
</dbReference>
<evidence type="ECO:0000256" key="6">
    <source>
        <dbReference type="ARBA" id="ARBA00022801"/>
    </source>
</evidence>
<evidence type="ECO:0000256" key="5">
    <source>
        <dbReference type="ARBA" id="ARBA00022723"/>
    </source>
</evidence>
<dbReference type="GO" id="GO:0043171">
    <property type="term" value="P:peptide catabolic process"/>
    <property type="evidence" value="ECO:0007669"/>
    <property type="project" value="TreeGrafter"/>
</dbReference>
<dbReference type="EMBL" id="UOEI01000011">
    <property type="protein sequence ID" value="VAV89261.1"/>
    <property type="molecule type" value="Genomic_DNA"/>
</dbReference>
<dbReference type="Gene3D" id="2.60.40.1910">
    <property type="match status" value="1"/>
</dbReference>